<dbReference type="PANTHER" id="PTHR35186:SF4">
    <property type="entry name" value="PRION-INHIBITION AND PROPAGATION HELO DOMAIN-CONTAINING PROTEIN"/>
    <property type="match status" value="1"/>
</dbReference>
<protein>
    <submittedName>
        <fullName evidence="2">Uncharacterized protein</fullName>
    </submittedName>
</protein>
<feature type="signal peptide" evidence="1">
    <location>
        <begin position="1"/>
        <end position="21"/>
    </location>
</feature>
<sequence length="101" mass="11614">MAMFTLSVILLHLLFQEQIDDQPYYKAHCNSDGSANDMTLWLVAQEWQKEVELTHGPELAEVISRCVNVNFADTPDFGKVDFVHEVLTSVVQPLEQYVRIF</sequence>
<dbReference type="PANTHER" id="PTHR35186">
    <property type="entry name" value="ANK_REP_REGION DOMAIN-CONTAINING PROTEIN"/>
    <property type="match status" value="1"/>
</dbReference>
<accession>A0AAN6XQP8</accession>
<proteinExistence type="predicted"/>
<keyword evidence="3" id="KW-1185">Reference proteome</keyword>
<dbReference type="EMBL" id="MU863878">
    <property type="protein sequence ID" value="KAK4205173.1"/>
    <property type="molecule type" value="Genomic_DNA"/>
</dbReference>
<reference evidence="2" key="1">
    <citation type="journal article" date="2023" name="Mol. Phylogenet. Evol.">
        <title>Genome-scale phylogeny and comparative genomics of the fungal order Sordariales.</title>
        <authorList>
            <person name="Hensen N."/>
            <person name="Bonometti L."/>
            <person name="Westerberg I."/>
            <person name="Brannstrom I.O."/>
            <person name="Guillou S."/>
            <person name="Cros-Aarteil S."/>
            <person name="Calhoun S."/>
            <person name="Haridas S."/>
            <person name="Kuo A."/>
            <person name="Mondo S."/>
            <person name="Pangilinan J."/>
            <person name="Riley R."/>
            <person name="LaButti K."/>
            <person name="Andreopoulos B."/>
            <person name="Lipzen A."/>
            <person name="Chen C."/>
            <person name="Yan M."/>
            <person name="Daum C."/>
            <person name="Ng V."/>
            <person name="Clum A."/>
            <person name="Steindorff A."/>
            <person name="Ohm R.A."/>
            <person name="Martin F."/>
            <person name="Silar P."/>
            <person name="Natvig D.O."/>
            <person name="Lalanne C."/>
            <person name="Gautier V."/>
            <person name="Ament-Velasquez S.L."/>
            <person name="Kruys A."/>
            <person name="Hutchinson M.I."/>
            <person name="Powell A.J."/>
            <person name="Barry K."/>
            <person name="Miller A.N."/>
            <person name="Grigoriev I.V."/>
            <person name="Debuchy R."/>
            <person name="Gladieux P."/>
            <person name="Hiltunen Thoren M."/>
            <person name="Johannesson H."/>
        </authorList>
    </citation>
    <scope>NUCLEOTIDE SEQUENCE</scope>
    <source>
        <strain evidence="2">CBS 315.58</strain>
    </source>
</reference>
<evidence type="ECO:0000313" key="3">
    <source>
        <dbReference type="Proteomes" id="UP001303160"/>
    </source>
</evidence>
<reference evidence="2" key="2">
    <citation type="submission" date="2023-05" db="EMBL/GenBank/DDBJ databases">
        <authorList>
            <consortium name="Lawrence Berkeley National Laboratory"/>
            <person name="Steindorff A."/>
            <person name="Hensen N."/>
            <person name="Bonometti L."/>
            <person name="Westerberg I."/>
            <person name="Brannstrom I.O."/>
            <person name="Guillou S."/>
            <person name="Cros-Aarteil S."/>
            <person name="Calhoun S."/>
            <person name="Haridas S."/>
            <person name="Kuo A."/>
            <person name="Mondo S."/>
            <person name="Pangilinan J."/>
            <person name="Riley R."/>
            <person name="Labutti K."/>
            <person name="Andreopoulos B."/>
            <person name="Lipzen A."/>
            <person name="Chen C."/>
            <person name="Yanf M."/>
            <person name="Daum C."/>
            <person name="Ng V."/>
            <person name="Clum A."/>
            <person name="Ohm R."/>
            <person name="Martin F."/>
            <person name="Silar P."/>
            <person name="Natvig D."/>
            <person name="Lalanne C."/>
            <person name="Gautier V."/>
            <person name="Ament-Velasquez S.L."/>
            <person name="Kruys A."/>
            <person name="Hutchinson M.I."/>
            <person name="Powell A.J."/>
            <person name="Barry K."/>
            <person name="Miller A.N."/>
            <person name="Grigoriev I.V."/>
            <person name="Debuchy R."/>
            <person name="Gladieux P."/>
            <person name="Thoren M.H."/>
            <person name="Johannesson H."/>
        </authorList>
    </citation>
    <scope>NUCLEOTIDE SEQUENCE</scope>
    <source>
        <strain evidence="2">CBS 315.58</strain>
    </source>
</reference>
<gene>
    <name evidence="2" type="ORF">QBC40DRAFT_249564</name>
</gene>
<evidence type="ECO:0000256" key="1">
    <source>
        <dbReference type="SAM" id="SignalP"/>
    </source>
</evidence>
<feature type="chain" id="PRO_5042895842" evidence="1">
    <location>
        <begin position="22"/>
        <end position="101"/>
    </location>
</feature>
<organism evidence="2 3">
    <name type="scientific">Triangularia verruculosa</name>
    <dbReference type="NCBI Taxonomy" id="2587418"/>
    <lineage>
        <taxon>Eukaryota</taxon>
        <taxon>Fungi</taxon>
        <taxon>Dikarya</taxon>
        <taxon>Ascomycota</taxon>
        <taxon>Pezizomycotina</taxon>
        <taxon>Sordariomycetes</taxon>
        <taxon>Sordariomycetidae</taxon>
        <taxon>Sordariales</taxon>
        <taxon>Podosporaceae</taxon>
        <taxon>Triangularia</taxon>
    </lineage>
</organism>
<keyword evidence="1" id="KW-0732">Signal</keyword>
<name>A0AAN6XQP8_9PEZI</name>
<dbReference type="Proteomes" id="UP001303160">
    <property type="component" value="Unassembled WGS sequence"/>
</dbReference>
<dbReference type="AlphaFoldDB" id="A0AAN6XQP8"/>
<comment type="caution">
    <text evidence="2">The sequence shown here is derived from an EMBL/GenBank/DDBJ whole genome shotgun (WGS) entry which is preliminary data.</text>
</comment>
<evidence type="ECO:0000313" key="2">
    <source>
        <dbReference type="EMBL" id="KAK4205173.1"/>
    </source>
</evidence>